<dbReference type="PROSITE" id="PS00626">
    <property type="entry name" value="RCC1_2"/>
    <property type="match status" value="2"/>
</dbReference>
<dbReference type="Pfam" id="PF25390">
    <property type="entry name" value="WD40_RLD"/>
    <property type="match status" value="1"/>
</dbReference>
<dbReference type="Proteomes" id="UP000230002">
    <property type="component" value="Unassembled WGS sequence"/>
</dbReference>
<feature type="compositionally biased region" description="Basic residues" evidence="4">
    <location>
        <begin position="32"/>
        <end position="48"/>
    </location>
</feature>
<evidence type="ECO:0000313" key="6">
    <source>
        <dbReference type="EMBL" id="PIL29162.1"/>
    </source>
</evidence>
<organism evidence="6 7">
    <name type="scientific">Ganoderma sinense ZZ0214-1</name>
    <dbReference type="NCBI Taxonomy" id="1077348"/>
    <lineage>
        <taxon>Eukaryota</taxon>
        <taxon>Fungi</taxon>
        <taxon>Dikarya</taxon>
        <taxon>Basidiomycota</taxon>
        <taxon>Agaricomycotina</taxon>
        <taxon>Agaricomycetes</taxon>
        <taxon>Polyporales</taxon>
        <taxon>Polyporaceae</taxon>
        <taxon>Ganoderma</taxon>
    </lineage>
</organism>
<evidence type="ECO:0000313" key="7">
    <source>
        <dbReference type="Proteomes" id="UP000230002"/>
    </source>
</evidence>
<keyword evidence="2" id="KW-0677">Repeat</keyword>
<keyword evidence="1" id="KW-0344">Guanine-nucleotide releasing factor</keyword>
<dbReference type="STRING" id="1077348.A0A2G8S5V7"/>
<feature type="repeat" description="RCC1" evidence="3">
    <location>
        <begin position="297"/>
        <end position="353"/>
    </location>
</feature>
<dbReference type="InterPro" id="IPR000408">
    <property type="entry name" value="Reg_chr_condens"/>
</dbReference>
<evidence type="ECO:0000256" key="3">
    <source>
        <dbReference type="PROSITE-ProRule" id="PRU00235"/>
    </source>
</evidence>
<feature type="compositionally biased region" description="Basic residues" evidence="4">
    <location>
        <begin position="10"/>
        <end position="23"/>
    </location>
</feature>
<dbReference type="EMBL" id="AYKW01000023">
    <property type="protein sequence ID" value="PIL29162.1"/>
    <property type="molecule type" value="Genomic_DNA"/>
</dbReference>
<dbReference type="PANTHER" id="PTHR45982">
    <property type="entry name" value="REGULATOR OF CHROMOSOME CONDENSATION"/>
    <property type="match status" value="1"/>
</dbReference>
<dbReference type="InterPro" id="IPR009091">
    <property type="entry name" value="RCC1/BLIP-II"/>
</dbReference>
<feature type="domain" description="RCC1-like" evidence="5">
    <location>
        <begin position="108"/>
        <end position="526"/>
    </location>
</feature>
<feature type="repeat" description="RCC1" evidence="3">
    <location>
        <begin position="171"/>
        <end position="237"/>
    </location>
</feature>
<feature type="repeat" description="RCC1" evidence="3">
    <location>
        <begin position="354"/>
        <end position="412"/>
    </location>
</feature>
<feature type="repeat" description="RCC1" evidence="3">
    <location>
        <begin position="413"/>
        <end position="474"/>
    </location>
</feature>
<evidence type="ECO:0000259" key="5">
    <source>
        <dbReference type="Pfam" id="PF25390"/>
    </source>
</evidence>
<dbReference type="InterPro" id="IPR058923">
    <property type="entry name" value="RCC1-like_dom"/>
</dbReference>
<keyword evidence="7" id="KW-1185">Reference proteome</keyword>
<dbReference type="Gene3D" id="2.130.10.30">
    <property type="entry name" value="Regulator of chromosome condensation 1/beta-lactamase-inhibitor protein II"/>
    <property type="match status" value="1"/>
</dbReference>
<dbReference type="PANTHER" id="PTHR45982:SF1">
    <property type="entry name" value="REGULATOR OF CHROMOSOME CONDENSATION"/>
    <property type="match status" value="1"/>
</dbReference>
<reference evidence="6 7" key="1">
    <citation type="journal article" date="2015" name="Sci. Rep.">
        <title>Chromosome-level genome map provides insights into diverse defense mechanisms in the medicinal fungus Ganoderma sinense.</title>
        <authorList>
            <person name="Zhu Y."/>
            <person name="Xu J."/>
            <person name="Sun C."/>
            <person name="Zhou S."/>
            <person name="Xu H."/>
            <person name="Nelson D.R."/>
            <person name="Qian J."/>
            <person name="Song J."/>
            <person name="Luo H."/>
            <person name="Xiang L."/>
            <person name="Li Y."/>
            <person name="Xu Z."/>
            <person name="Ji A."/>
            <person name="Wang L."/>
            <person name="Lu S."/>
            <person name="Hayward A."/>
            <person name="Sun W."/>
            <person name="Li X."/>
            <person name="Schwartz D.C."/>
            <person name="Wang Y."/>
            <person name="Chen S."/>
        </authorList>
    </citation>
    <scope>NUCLEOTIDE SEQUENCE [LARGE SCALE GENOMIC DNA]</scope>
    <source>
        <strain evidence="6 7">ZZ0214-1</strain>
    </source>
</reference>
<feature type="region of interest" description="Disordered" evidence="4">
    <location>
        <begin position="1"/>
        <end position="102"/>
    </location>
</feature>
<evidence type="ECO:0000256" key="1">
    <source>
        <dbReference type="ARBA" id="ARBA00022658"/>
    </source>
</evidence>
<sequence>MPPSRTTRSSAKRPTRAATRKRAASPPPAPPPKRRAPAKPKAAPKSKPKPTVDQEKVPKPTRRPRRPPPRSVDRAAVPSSRSFTARQRDLPTVNPLPAPPLRERPCWQLFGWGPDNKDGPMGTGDEFPSEKPKRSKVVEKLIEDGEFGLNGAGLVSIAAGGFFSLMVDEVGQVWSFGNNEVGQLGRTTVKNKDGVEIDSATSIPLHTPVRIRCLTDEFFRAVKVAAGSCIAAALNDRGELRVWGAYYYPQNSGGDKFMFSPQLDHQPSPVAVPELAGERFADVAAGANHLVLLTVHGDVYTIGQGADGQLGHKVPKATPTAGTVPYKVLRANAGHRAVAIGAVNDSSFFVDQTGDVWAWGLNGYGQTGTGTRQNVLWYPHRVKGVGRKDLGGEASVVQIAGGDRHTLFLVSDGRVFACGNAEDGQFSLPNTNGGDVDGARVSVPVLVEFPHDVKEDPIVKIGSSNRMSAAVTRDGVLYTWGLNSEGLLGTEVDSPDDIIRTPKVVVRREGSWLTKAVSCGGQHCLALLRKKP</sequence>
<dbReference type="OrthoDB" id="61110at2759"/>
<feature type="repeat" description="RCC1" evidence="3">
    <location>
        <begin position="238"/>
        <end position="296"/>
    </location>
</feature>
<dbReference type="PRINTS" id="PR00633">
    <property type="entry name" value="RCCNDNSATION"/>
</dbReference>
<comment type="caution">
    <text evidence="6">The sequence shown here is derived from an EMBL/GenBank/DDBJ whole genome shotgun (WGS) entry which is preliminary data.</text>
</comment>
<name>A0A2G8S5V7_9APHY</name>
<gene>
    <name evidence="6" type="ORF">GSI_09211</name>
</gene>
<feature type="repeat" description="RCC1" evidence="3">
    <location>
        <begin position="107"/>
        <end position="170"/>
    </location>
</feature>
<dbReference type="AlphaFoldDB" id="A0A2G8S5V7"/>
<dbReference type="PROSITE" id="PS50012">
    <property type="entry name" value="RCC1_3"/>
    <property type="match status" value="7"/>
</dbReference>
<protein>
    <recommendedName>
        <fullName evidence="5">RCC1-like domain-containing protein</fullName>
    </recommendedName>
</protein>
<proteinExistence type="predicted"/>
<dbReference type="SUPFAM" id="SSF50985">
    <property type="entry name" value="RCC1/BLIP-II"/>
    <property type="match status" value="2"/>
</dbReference>
<feature type="repeat" description="RCC1" evidence="3">
    <location>
        <begin position="475"/>
        <end position="530"/>
    </location>
</feature>
<evidence type="ECO:0000256" key="4">
    <source>
        <dbReference type="SAM" id="MobiDB-lite"/>
    </source>
</evidence>
<evidence type="ECO:0000256" key="2">
    <source>
        <dbReference type="ARBA" id="ARBA00022737"/>
    </source>
</evidence>
<accession>A0A2G8S5V7</accession>
<feature type="compositionally biased region" description="Basic residues" evidence="4">
    <location>
        <begin position="59"/>
        <end position="68"/>
    </location>
</feature>
<dbReference type="InterPro" id="IPR051553">
    <property type="entry name" value="Ran_GTPase-activating"/>
</dbReference>